<evidence type="ECO:0000313" key="1">
    <source>
        <dbReference type="EMBL" id="CEM32230.1"/>
    </source>
</evidence>
<protein>
    <submittedName>
        <fullName evidence="1">Uncharacterized protein</fullName>
    </submittedName>
</protein>
<accession>A0A0G4GPE7</accession>
<dbReference type="VEuPathDB" id="CryptoDB:Vbra_954"/>
<dbReference type="InParanoid" id="A0A0G4GPE7"/>
<name>A0A0G4GPE7_VITBC</name>
<sequence length="323" mass="35678">MDVFQDDKGDEVHVWPPCYLASTLAWLYWREATRDKLGMPFSEGLYAMQDFLKELATAKDESGEQWGAPCRAAVTLRMLQSDLLQRNDTELEDIPPMPAELSQLVPPAVFAAPGRSRGCQFGGCIVNDSWTGTMTLAEWLEVGVSHEFTLFPSLKSGTTAFLLQPGLDRFYEFDFFIVVTKDGKLDDVWAYQCRRGAEAPPEETGTEGMPFDLSAASNSFPLPSPAPSGSGLLGELRRRLQSAFAPPPASPVTMKCVYLRKRSDDKGETRVIVGKGRGIKWIVPSQSDLQLLSGSSLAATCPFDLLSEPLDTWIRREEGLDGR</sequence>
<keyword evidence="2" id="KW-1185">Reference proteome</keyword>
<dbReference type="OrthoDB" id="426852at2759"/>
<evidence type="ECO:0000313" key="2">
    <source>
        <dbReference type="Proteomes" id="UP000041254"/>
    </source>
</evidence>
<dbReference type="Proteomes" id="UP000041254">
    <property type="component" value="Unassembled WGS sequence"/>
</dbReference>
<dbReference type="EMBL" id="CDMY01000748">
    <property type="protein sequence ID" value="CEM32230.1"/>
    <property type="molecule type" value="Genomic_DNA"/>
</dbReference>
<dbReference type="AlphaFoldDB" id="A0A0G4GPE7"/>
<reference evidence="1 2" key="1">
    <citation type="submission" date="2014-11" db="EMBL/GenBank/DDBJ databases">
        <authorList>
            <person name="Zhu J."/>
            <person name="Qi W."/>
            <person name="Song R."/>
        </authorList>
    </citation>
    <scope>NUCLEOTIDE SEQUENCE [LARGE SCALE GENOMIC DNA]</scope>
</reference>
<dbReference type="PhylomeDB" id="A0A0G4GPE7"/>
<organism evidence="1 2">
    <name type="scientific">Vitrella brassicaformis (strain CCMP3155)</name>
    <dbReference type="NCBI Taxonomy" id="1169540"/>
    <lineage>
        <taxon>Eukaryota</taxon>
        <taxon>Sar</taxon>
        <taxon>Alveolata</taxon>
        <taxon>Colpodellida</taxon>
        <taxon>Vitrellaceae</taxon>
        <taxon>Vitrella</taxon>
    </lineage>
</organism>
<proteinExistence type="predicted"/>
<gene>
    <name evidence="1" type="ORF">Vbra_954</name>
</gene>